<organism evidence="2 3">
    <name type="scientific">Clostridium innocuum</name>
    <dbReference type="NCBI Taxonomy" id="1522"/>
    <lineage>
        <taxon>Bacteria</taxon>
        <taxon>Bacillati</taxon>
        <taxon>Bacillota</taxon>
        <taxon>Clostridia</taxon>
        <taxon>Eubacteriales</taxon>
        <taxon>Clostridiaceae</taxon>
        <taxon>Clostridium</taxon>
    </lineage>
</organism>
<evidence type="ECO:0000313" key="2">
    <source>
        <dbReference type="EMBL" id="QJA03386.1"/>
    </source>
</evidence>
<dbReference type="AlphaFoldDB" id="A0AAP9MHS8"/>
<feature type="compositionally biased region" description="Acidic residues" evidence="1">
    <location>
        <begin position="31"/>
        <end position="40"/>
    </location>
</feature>
<accession>A0AAP9MHS8</accession>
<feature type="region of interest" description="Disordered" evidence="1">
    <location>
        <begin position="24"/>
        <end position="108"/>
    </location>
</feature>
<dbReference type="EMBL" id="CP048838">
    <property type="protein sequence ID" value="QJA03386.1"/>
    <property type="molecule type" value="Genomic_DNA"/>
</dbReference>
<dbReference type="Proteomes" id="UP000503330">
    <property type="component" value="Chromosome"/>
</dbReference>
<evidence type="ECO:0000256" key="1">
    <source>
        <dbReference type="SAM" id="MobiDB-lite"/>
    </source>
</evidence>
<evidence type="ECO:0000313" key="3">
    <source>
        <dbReference type="Proteomes" id="UP000503330"/>
    </source>
</evidence>
<reference evidence="2 3" key="1">
    <citation type="submission" date="2020-02" db="EMBL/GenBank/DDBJ databases">
        <authorList>
            <person name="Kociolek L.K."/>
            <person name="Ozer E.A."/>
        </authorList>
    </citation>
    <scope>NUCLEOTIDE SEQUENCE [LARGE SCALE GENOMIC DNA]</scope>
    <source>
        <strain evidence="2 3">ATCC 14501</strain>
    </source>
</reference>
<dbReference type="RefSeq" id="WP_002610512.1">
    <property type="nucleotide sequence ID" value="NZ_BAAACC010000011.1"/>
</dbReference>
<protein>
    <submittedName>
        <fullName evidence="2">Uncharacterized protein</fullName>
    </submittedName>
</protein>
<gene>
    <name evidence="2" type="ORF">G4D54_13505</name>
</gene>
<feature type="compositionally biased region" description="Low complexity" evidence="1">
    <location>
        <begin position="47"/>
        <end position="62"/>
    </location>
</feature>
<proteinExistence type="predicted"/>
<dbReference type="GeneID" id="61926572"/>
<name>A0AAP9MHS8_CLOIN</name>
<sequence>MKRWFSLILAGCMLMQLTLGSSSGYMKAETESEGPAEVSDEVQVQNVEPQPEAAVEQEQPVQNVSEEETQTQDQKDEKPRTTPIEQNSNEGKEEPVRKQINGSITVSF</sequence>